<dbReference type="Gene3D" id="3.30.450.80">
    <property type="entry name" value="Transcription factor LuxR-like, autoinducer-binding domain"/>
    <property type="match status" value="1"/>
</dbReference>
<dbReference type="GO" id="GO:0003677">
    <property type="term" value="F:DNA binding"/>
    <property type="evidence" value="ECO:0007669"/>
    <property type="project" value="UniProtKB-KW"/>
</dbReference>
<comment type="caution">
    <text evidence="6">The sequence shown here is derived from an EMBL/GenBank/DDBJ whole genome shotgun (WGS) entry which is preliminary data.</text>
</comment>
<dbReference type="SUPFAM" id="SSF46894">
    <property type="entry name" value="C-terminal effector domain of the bipartite response regulators"/>
    <property type="match status" value="1"/>
</dbReference>
<dbReference type="CDD" id="cd06170">
    <property type="entry name" value="LuxR_C_like"/>
    <property type="match status" value="1"/>
</dbReference>
<evidence type="ECO:0000256" key="1">
    <source>
        <dbReference type="ARBA" id="ARBA00023015"/>
    </source>
</evidence>
<dbReference type="SUPFAM" id="SSF75516">
    <property type="entry name" value="Pheromone-binding domain of LuxR-like quorum-sensing transcription factors"/>
    <property type="match status" value="1"/>
</dbReference>
<dbReference type="InterPro" id="IPR036693">
    <property type="entry name" value="TF_LuxR_autoind-bd_dom_sf"/>
</dbReference>
<proteinExistence type="predicted"/>
<dbReference type="SMART" id="SM00421">
    <property type="entry name" value="HTH_LUXR"/>
    <property type="match status" value="1"/>
</dbReference>
<protein>
    <recommendedName>
        <fullName evidence="4">HTH luxR-type domain-containing protein</fullName>
    </recommendedName>
</protein>
<evidence type="ECO:0000256" key="3">
    <source>
        <dbReference type="ARBA" id="ARBA00023163"/>
    </source>
</evidence>
<sequence length="234" mass="26266">MLEDILMCETLEAWSKVLFALAKEYGFSSVLFGVKPTISTPFSSSTIISNYSRSWRSIYDANAYYEVDPVVFHCLNSSLPLVWTKENFINKPEQQLYEAASASGVCSGLCMPIHGPRGEFGMLNFITDEKSPADVIRSKGLPQFALMRDYLIESFQKIQSAAEKEVEKPPKLTARELECLKWVAAGKTSWEISRILSCAEVTVNYHVTNFMRKFNAESRQHAVISGIRSGLVTP</sequence>
<dbReference type="PROSITE" id="PS50043">
    <property type="entry name" value="HTH_LUXR_2"/>
    <property type="match status" value="1"/>
</dbReference>
<dbReference type="InterPro" id="IPR000792">
    <property type="entry name" value="Tscrpt_reg_LuxR_C"/>
</dbReference>
<evidence type="ECO:0000313" key="7">
    <source>
        <dbReference type="Proteomes" id="UP000324029"/>
    </source>
</evidence>
<dbReference type="EMBL" id="VSRO01000001">
    <property type="protein sequence ID" value="TYK59573.1"/>
    <property type="molecule type" value="Genomic_DNA"/>
</dbReference>
<dbReference type="RefSeq" id="WP_050549315.1">
    <property type="nucleotide sequence ID" value="NZ_LR027557.1"/>
</dbReference>
<keyword evidence="3" id="KW-0804">Transcription</keyword>
<dbReference type="Proteomes" id="UP000324029">
    <property type="component" value="Unassembled WGS sequence"/>
</dbReference>
<gene>
    <name evidence="6" type="ORF">FXO26_00215</name>
    <name evidence="5" type="ORF">FXO26_28575</name>
</gene>
<dbReference type="GO" id="GO:0006355">
    <property type="term" value="P:regulation of DNA-templated transcription"/>
    <property type="evidence" value="ECO:0007669"/>
    <property type="project" value="InterPro"/>
</dbReference>
<dbReference type="Pfam" id="PF00196">
    <property type="entry name" value="GerE"/>
    <property type="match status" value="1"/>
</dbReference>
<accession>A0A5D3GGJ5</accession>
<dbReference type="Gene3D" id="1.10.10.10">
    <property type="entry name" value="Winged helix-like DNA-binding domain superfamily/Winged helix DNA-binding domain"/>
    <property type="match status" value="1"/>
</dbReference>
<keyword evidence="1" id="KW-0805">Transcription regulation</keyword>
<organism evidence="6 7">
    <name type="scientific">Pseudomonas synxantha</name>
    <dbReference type="NCBI Taxonomy" id="47883"/>
    <lineage>
        <taxon>Bacteria</taxon>
        <taxon>Pseudomonadati</taxon>
        <taxon>Pseudomonadota</taxon>
        <taxon>Gammaproteobacteria</taxon>
        <taxon>Pseudomonadales</taxon>
        <taxon>Pseudomonadaceae</taxon>
        <taxon>Pseudomonas</taxon>
    </lineage>
</organism>
<name>A0A5D3GGJ5_9PSED</name>
<dbReference type="Pfam" id="PF03472">
    <property type="entry name" value="Autoind_bind"/>
    <property type="match status" value="1"/>
</dbReference>
<evidence type="ECO:0000313" key="6">
    <source>
        <dbReference type="EMBL" id="TYK59573.1"/>
    </source>
</evidence>
<keyword evidence="2" id="KW-0238">DNA-binding</keyword>
<evidence type="ECO:0000259" key="4">
    <source>
        <dbReference type="PROSITE" id="PS50043"/>
    </source>
</evidence>
<dbReference type="PRINTS" id="PR00038">
    <property type="entry name" value="HTHLUXR"/>
</dbReference>
<dbReference type="PANTHER" id="PTHR44688:SF16">
    <property type="entry name" value="DNA-BINDING TRANSCRIPTIONAL ACTIVATOR DEVR_DOSR"/>
    <property type="match status" value="1"/>
</dbReference>
<evidence type="ECO:0000256" key="2">
    <source>
        <dbReference type="ARBA" id="ARBA00023125"/>
    </source>
</evidence>
<dbReference type="PANTHER" id="PTHR44688">
    <property type="entry name" value="DNA-BINDING TRANSCRIPTIONAL ACTIVATOR DEVR_DOSR"/>
    <property type="match status" value="1"/>
</dbReference>
<reference evidence="6 7" key="1">
    <citation type="submission" date="2019-08" db="EMBL/GenBank/DDBJ databases">
        <title>Subclass B2 metallo-beta lactamase from Pseudomonas synxantha.</title>
        <authorList>
            <person name="Poirel L."/>
            <person name="Palmieri M."/>
            <person name="Masseron A."/>
            <person name="Perreten V."/>
            <person name="Nordman P."/>
        </authorList>
    </citation>
    <scope>NUCLEOTIDE SEQUENCE [LARGE SCALE GENOMIC DNA]</scope>
    <source>
        <strain evidence="6 7">MCP106</strain>
    </source>
</reference>
<evidence type="ECO:0000313" key="5">
    <source>
        <dbReference type="EMBL" id="TYK54276.1"/>
    </source>
</evidence>
<dbReference type="EMBL" id="VSRO01000022">
    <property type="protein sequence ID" value="TYK54276.1"/>
    <property type="molecule type" value="Genomic_DNA"/>
</dbReference>
<dbReference type="AlphaFoldDB" id="A0A5D3GGJ5"/>
<dbReference type="InterPro" id="IPR036388">
    <property type="entry name" value="WH-like_DNA-bd_sf"/>
</dbReference>
<reference evidence="6 7" key="2">
    <citation type="submission" date="2019-08" db="EMBL/GenBank/DDBJ databases">
        <authorList>
            <person name="Brilhante M."/>
            <person name="Perreten V."/>
        </authorList>
    </citation>
    <scope>NUCLEOTIDE SEQUENCE [LARGE SCALE GENOMIC DNA]</scope>
    <source>
        <strain evidence="6 7">MCP106</strain>
    </source>
</reference>
<dbReference type="InterPro" id="IPR016032">
    <property type="entry name" value="Sig_transdc_resp-reg_C-effctor"/>
</dbReference>
<feature type="domain" description="HTH luxR-type" evidence="4">
    <location>
        <begin position="165"/>
        <end position="230"/>
    </location>
</feature>
<dbReference type="InterPro" id="IPR005143">
    <property type="entry name" value="TF_LuxR_autoind-bd_dom"/>
</dbReference>